<feature type="compositionally biased region" description="Pro residues" evidence="1">
    <location>
        <begin position="153"/>
        <end position="164"/>
    </location>
</feature>
<keyword evidence="3" id="KW-1185">Reference proteome</keyword>
<gene>
    <name evidence="2" type="ORF">D5R93_00975</name>
</gene>
<dbReference type="EMBL" id="CP032514">
    <property type="protein sequence ID" value="AYD88980.1"/>
    <property type="molecule type" value="Genomic_DNA"/>
</dbReference>
<evidence type="ECO:0000313" key="2">
    <source>
        <dbReference type="EMBL" id="AYD88980.1"/>
    </source>
</evidence>
<dbReference type="RefSeq" id="WP_120203242.1">
    <property type="nucleotide sequence ID" value="NZ_CP032514.1"/>
</dbReference>
<proteinExistence type="predicted"/>
<feature type="region of interest" description="Disordered" evidence="1">
    <location>
        <begin position="115"/>
        <end position="171"/>
    </location>
</feature>
<evidence type="ECO:0000256" key="1">
    <source>
        <dbReference type="SAM" id="MobiDB-lite"/>
    </source>
</evidence>
<evidence type="ECO:0000313" key="3">
    <source>
        <dbReference type="Proteomes" id="UP000273001"/>
    </source>
</evidence>
<organism evidence="2 3">
    <name type="scientific">Actinomyces lilanjuaniae</name>
    <dbReference type="NCBI Taxonomy" id="2321394"/>
    <lineage>
        <taxon>Bacteria</taxon>
        <taxon>Bacillati</taxon>
        <taxon>Actinomycetota</taxon>
        <taxon>Actinomycetes</taxon>
        <taxon>Actinomycetales</taxon>
        <taxon>Actinomycetaceae</taxon>
        <taxon>Actinomyces</taxon>
    </lineage>
</organism>
<dbReference type="Proteomes" id="UP000273001">
    <property type="component" value="Chromosome"/>
</dbReference>
<protein>
    <submittedName>
        <fullName evidence="2">Uncharacterized protein</fullName>
    </submittedName>
</protein>
<accession>A0ABM6Z1H9</accession>
<reference evidence="2 3" key="1">
    <citation type="submission" date="2018-09" db="EMBL/GenBank/DDBJ databases">
        <authorList>
            <person name="Li J."/>
        </authorList>
    </citation>
    <scope>NUCLEOTIDE SEQUENCE [LARGE SCALE GENOMIC DNA]</scope>
    <source>
        <strain evidence="2 3">2129</strain>
    </source>
</reference>
<name>A0ABM6Z1H9_9ACTO</name>
<sequence length="171" mass="19737">MEIEVLLQEWAHDPDRAVQWQDTLEEERHRVFCFGKVLQRIKHHQGVDDNLVMPQREEYHVHSMMLHPAPRHTQEVVLMDLVWQTSEVLIHLERVRNAALTLALSDDARFAVDPDTPPDAWQRRSPHVWPGGVVGQGHGRATDHEQHGVLTPPGEPPPPTPRPLLPSRHRR</sequence>